<reference evidence="1" key="1">
    <citation type="submission" date="2021-06" db="EMBL/GenBank/DDBJ databases">
        <authorList>
            <person name="Kallberg Y."/>
            <person name="Tangrot J."/>
            <person name="Rosling A."/>
        </authorList>
    </citation>
    <scope>NUCLEOTIDE SEQUENCE</scope>
    <source>
        <strain evidence="1">28 12/20/2015</strain>
    </source>
</reference>
<evidence type="ECO:0000313" key="2">
    <source>
        <dbReference type="Proteomes" id="UP000789366"/>
    </source>
</evidence>
<feature type="non-terminal residue" evidence="1">
    <location>
        <position position="226"/>
    </location>
</feature>
<sequence>MSKNNYEHKQSKITSFISIAQTSKKSNLLYDENDLFSEDFDFNNFENSTDEGSNNEQDTSELKKPEYNYMHQHAEFDHLQTIKKMMNIYFLVKHNIATLNFEDFCHLIDLQIQSSEQNIVPGGTNLLSLPEPIAATQSIHSEYGSYTNNQAGKQFIKAIARVIEEAIFNELQTSKAWSLMINESIIKLQSASLNAIFKDLNQFILAKYLLLESLYHFGSDGASVNL</sequence>
<keyword evidence="2" id="KW-1185">Reference proteome</keyword>
<dbReference type="EMBL" id="CAJVPW010017660">
    <property type="protein sequence ID" value="CAG8677752.1"/>
    <property type="molecule type" value="Genomic_DNA"/>
</dbReference>
<evidence type="ECO:0000313" key="1">
    <source>
        <dbReference type="EMBL" id="CAG8677752.1"/>
    </source>
</evidence>
<name>A0ACA9NUE1_9GLOM</name>
<gene>
    <name evidence="1" type="ORF">SPELUC_LOCUS9991</name>
</gene>
<feature type="non-terminal residue" evidence="1">
    <location>
        <position position="1"/>
    </location>
</feature>
<dbReference type="Proteomes" id="UP000789366">
    <property type="component" value="Unassembled WGS sequence"/>
</dbReference>
<proteinExistence type="predicted"/>
<accession>A0ACA9NUE1</accession>
<comment type="caution">
    <text evidence="1">The sequence shown here is derived from an EMBL/GenBank/DDBJ whole genome shotgun (WGS) entry which is preliminary data.</text>
</comment>
<organism evidence="1 2">
    <name type="scientific">Cetraspora pellucida</name>
    <dbReference type="NCBI Taxonomy" id="1433469"/>
    <lineage>
        <taxon>Eukaryota</taxon>
        <taxon>Fungi</taxon>
        <taxon>Fungi incertae sedis</taxon>
        <taxon>Mucoromycota</taxon>
        <taxon>Glomeromycotina</taxon>
        <taxon>Glomeromycetes</taxon>
        <taxon>Diversisporales</taxon>
        <taxon>Gigasporaceae</taxon>
        <taxon>Cetraspora</taxon>
    </lineage>
</organism>
<protein>
    <submittedName>
        <fullName evidence="1">6951_t:CDS:1</fullName>
    </submittedName>
</protein>